<evidence type="ECO:0008006" key="6">
    <source>
        <dbReference type="Google" id="ProtNLM"/>
    </source>
</evidence>
<comment type="caution">
    <text evidence="3">The sequence shown here is derived from an EMBL/GenBank/DDBJ whole genome shotgun (WGS) entry which is preliminary data.</text>
</comment>
<dbReference type="InterPro" id="IPR003795">
    <property type="entry name" value="DUF192"/>
</dbReference>
<dbReference type="Proteomes" id="UP000280350">
    <property type="component" value="Unassembled WGS sequence"/>
</dbReference>
<evidence type="ECO:0000313" key="5">
    <source>
        <dbReference type="Proteomes" id="UP000280350"/>
    </source>
</evidence>
<protein>
    <recommendedName>
        <fullName evidence="6">DUF192 domain-containing protein</fullName>
    </recommendedName>
</protein>
<dbReference type="PANTHER" id="PTHR37953">
    <property type="entry name" value="UPF0127 PROTEIN MJ1496"/>
    <property type="match status" value="1"/>
</dbReference>
<dbReference type="Proteomes" id="UP000271531">
    <property type="component" value="Unassembled WGS sequence"/>
</dbReference>
<evidence type="ECO:0000313" key="4">
    <source>
        <dbReference type="Proteomes" id="UP000271531"/>
    </source>
</evidence>
<feature type="chain" id="PRO_5041121422" description="DUF192 domain-containing protein" evidence="1">
    <location>
        <begin position="29"/>
        <end position="161"/>
    </location>
</feature>
<evidence type="ECO:0000313" key="3">
    <source>
        <dbReference type="EMBL" id="RMV84613.1"/>
    </source>
</evidence>
<feature type="signal peptide" evidence="1">
    <location>
        <begin position="1"/>
        <end position="28"/>
    </location>
</feature>
<gene>
    <name evidence="3" type="ORF">ALP03_102933</name>
    <name evidence="2" type="ORF">ALQ89_100944</name>
</gene>
<evidence type="ECO:0000256" key="1">
    <source>
        <dbReference type="SAM" id="SignalP"/>
    </source>
</evidence>
<dbReference type="EMBL" id="RBNX01000164">
    <property type="protein sequence ID" value="RML79141.1"/>
    <property type="molecule type" value="Genomic_DNA"/>
</dbReference>
<keyword evidence="1" id="KW-0732">Signal</keyword>
<sequence>MRRSSKAYGQLKITVSLTIVFHMCTLLASTSAPTPQPPTTETCTIQFETGSELTLPVARTADAMKQGLMGKDNPGPGVIFVWPEPGVRGVWMKNTPAPLSAGWISAKGELQTILELEPQIMEKRSSFEPAIAIIEVPKGTFQKVGIRIGDQVAKADCLSFR</sequence>
<reference evidence="4 5" key="1">
    <citation type="submission" date="2018-08" db="EMBL/GenBank/DDBJ databases">
        <title>Recombination of ecologically and evolutionarily significant loci maintains genetic cohesion in the Pseudomonas syringae species complex.</title>
        <authorList>
            <person name="Dillon M."/>
            <person name="Thakur S."/>
            <person name="Almeida R.N.D."/>
            <person name="Weir B.S."/>
            <person name="Guttman D.S."/>
        </authorList>
    </citation>
    <scope>NUCLEOTIDE SEQUENCE [LARGE SCALE GENOMIC DNA]</scope>
    <source>
        <strain evidence="2 5">ICMP 2851</strain>
        <strain evidence="3 4">ICMP 4525</strain>
    </source>
</reference>
<dbReference type="PANTHER" id="PTHR37953:SF1">
    <property type="entry name" value="UPF0127 PROTEIN MJ1496"/>
    <property type="match status" value="1"/>
</dbReference>
<organism evidence="3 4">
    <name type="scientific">Pseudomonas amygdali pv. tabaci</name>
    <name type="common">Pseudomonas syringae pv. tabaci</name>
    <dbReference type="NCBI Taxonomy" id="322"/>
    <lineage>
        <taxon>Bacteria</taxon>
        <taxon>Pseudomonadati</taxon>
        <taxon>Pseudomonadota</taxon>
        <taxon>Gammaproteobacteria</taxon>
        <taxon>Pseudomonadales</taxon>
        <taxon>Pseudomonadaceae</taxon>
        <taxon>Pseudomonas</taxon>
        <taxon>Pseudomonas amygdali</taxon>
    </lineage>
</organism>
<dbReference type="AlphaFoldDB" id="A0A0N8T139"/>
<dbReference type="Pfam" id="PF02643">
    <property type="entry name" value="DUF192"/>
    <property type="match status" value="1"/>
</dbReference>
<dbReference type="Gene3D" id="2.60.120.1140">
    <property type="entry name" value="Protein of unknown function DUF192"/>
    <property type="match status" value="1"/>
</dbReference>
<proteinExistence type="predicted"/>
<name>A0A0N8T139_PSEAJ</name>
<evidence type="ECO:0000313" key="2">
    <source>
        <dbReference type="EMBL" id="RML79141.1"/>
    </source>
</evidence>
<accession>A0A0N8T139</accession>
<dbReference type="InterPro" id="IPR038695">
    <property type="entry name" value="Saro_0823-like_sf"/>
</dbReference>
<dbReference type="EMBL" id="RBVA01000979">
    <property type="protein sequence ID" value="RMV84613.1"/>
    <property type="molecule type" value="Genomic_DNA"/>
</dbReference>